<name>A0A9Y2P8J2_9RHOB</name>
<protein>
    <submittedName>
        <fullName evidence="1">Uncharacterized protein</fullName>
    </submittedName>
</protein>
<sequence>MATTIKQIEAKPDVFPDIGSSDFGHDPGRDIWERVEAYCAHRWTPRQVIWTVEGDGDWAPPLFPAVIATVEVWEMGAWVETTLPDGPYGYCLPGDGPYRITATVGPAGITVDDVTTFDVPDAVAQAVRRITNYLLVTIETDTYGEIVRGPDHFATSLSVKGPGDGGQEVSFQRPSNWLAKAMQNSGAADLLRTYRRA</sequence>
<proteinExistence type="predicted"/>
<keyword evidence="2" id="KW-1185">Reference proteome</keyword>
<accession>A0A9Y2P8J2</accession>
<dbReference type="EMBL" id="CP127247">
    <property type="protein sequence ID" value="WIY26955.1"/>
    <property type="molecule type" value="Genomic_DNA"/>
</dbReference>
<reference evidence="1 2" key="1">
    <citation type="submission" date="2023-06" db="EMBL/GenBank/DDBJ databases">
        <title>Parasedimentitalea psychrophila sp. nov., a psychrophilic bacterium isolated from deep-sea sediment.</title>
        <authorList>
            <person name="Li A."/>
        </authorList>
    </citation>
    <scope>NUCLEOTIDE SEQUENCE [LARGE SCALE GENOMIC DNA]</scope>
    <source>
        <strain evidence="1 2">QS115</strain>
    </source>
</reference>
<organism evidence="1 2">
    <name type="scientific">Parasedimentitalea psychrophila</name>
    <dbReference type="NCBI Taxonomy" id="2997337"/>
    <lineage>
        <taxon>Bacteria</taxon>
        <taxon>Pseudomonadati</taxon>
        <taxon>Pseudomonadota</taxon>
        <taxon>Alphaproteobacteria</taxon>
        <taxon>Rhodobacterales</taxon>
        <taxon>Paracoccaceae</taxon>
        <taxon>Parasedimentitalea</taxon>
    </lineage>
</organism>
<dbReference type="AlphaFoldDB" id="A0A9Y2P8J2"/>
<dbReference type="KEGG" id="ppso:QPJ95_08600"/>
<dbReference type="RefSeq" id="WP_270917397.1">
    <property type="nucleotide sequence ID" value="NZ_CP127247.1"/>
</dbReference>
<gene>
    <name evidence="1" type="ORF">QPJ95_08600</name>
</gene>
<evidence type="ECO:0000313" key="1">
    <source>
        <dbReference type="EMBL" id="WIY26955.1"/>
    </source>
</evidence>
<dbReference type="Proteomes" id="UP001238334">
    <property type="component" value="Chromosome"/>
</dbReference>
<evidence type="ECO:0000313" key="2">
    <source>
        <dbReference type="Proteomes" id="UP001238334"/>
    </source>
</evidence>